<dbReference type="PATRIC" id="fig|1280952.3.peg.1980"/>
<comment type="caution">
    <text evidence="3">The sequence shown here is derived from an EMBL/GenBank/DDBJ whole genome shotgun (WGS) entry which is preliminary data.</text>
</comment>
<feature type="domain" description="Beta-lactamase-related" evidence="2">
    <location>
        <begin position="54"/>
        <end position="366"/>
    </location>
</feature>
<dbReference type="InterPro" id="IPR012338">
    <property type="entry name" value="Beta-lactam/transpept-like"/>
</dbReference>
<dbReference type="EMBL" id="ARYJ01000005">
    <property type="protein sequence ID" value="KCZ88676.1"/>
    <property type="molecule type" value="Genomic_DNA"/>
</dbReference>
<dbReference type="Proteomes" id="UP000024816">
    <property type="component" value="Unassembled WGS sequence"/>
</dbReference>
<feature type="region of interest" description="Disordered" evidence="1">
    <location>
        <begin position="29"/>
        <end position="52"/>
    </location>
</feature>
<accession>A0A059FDQ8</accession>
<dbReference type="eggNOG" id="COG1680">
    <property type="taxonomic scope" value="Bacteria"/>
</dbReference>
<sequence length="567" mass="60826">MDIDRRAFLGSAALATSFLAACQKQAGSASPDVEDTGSADTVPTAPDDQVTGPLRDYIEQHRAAWGLPGMTVALVTRDGYEAVVTAGFADIEQNIPVRPDHLFQIGSISKMFTALAAWSLIDEGRLSPDVKLLDSLKGLKVRGGGQIRLQHLLNHTAGLPGDSALFPEGGLWSGFEPGSNWSYSNCGYQLAGNMIAAADGRLFPDVIRDRVLDRIGMEESVAALHVADRPRYAQGYEPALTDRLNPIPAKMTPTAWVDSDNAAGSIAATPGDMIKFLRFLMNVADGKGAPVFSDETAKRFLSDPADGWGEGAKYGNGIAHVEIDGRPYLHHTGGMVSFCSSLHVDVEAGVAAFASSNVHYALNYRPKNITIHACNLMRAMQEGAPVADPAPPHEALASPEMFAGRFTAADGDQFDVVVSGGDLRLRKSDRDSALYPVASGLFATDDPDHALSGVVVEAENGGAVRAWCGDVEYLVDPSTAYKPPPAKSLRALAGRYDNDDRWAGPLYVYVRDDRVFLGNIVELVPAEDGGWRTTDASSPERIHFDGVINGVPQRLLFSGIPYIRRFS</sequence>
<dbReference type="AlphaFoldDB" id="A0A059FDQ8"/>
<dbReference type="PANTHER" id="PTHR46825">
    <property type="entry name" value="D-ALANYL-D-ALANINE-CARBOXYPEPTIDASE/ENDOPEPTIDASE AMPH"/>
    <property type="match status" value="1"/>
</dbReference>
<dbReference type="STRING" id="1280952.HJA_09914"/>
<dbReference type="PANTHER" id="PTHR46825:SF9">
    <property type="entry name" value="BETA-LACTAMASE-RELATED DOMAIN-CONTAINING PROTEIN"/>
    <property type="match status" value="1"/>
</dbReference>
<dbReference type="SUPFAM" id="SSF56601">
    <property type="entry name" value="beta-lactamase/transpeptidase-like"/>
    <property type="match status" value="1"/>
</dbReference>
<dbReference type="Pfam" id="PF00144">
    <property type="entry name" value="Beta-lactamase"/>
    <property type="match status" value="1"/>
</dbReference>
<name>A0A059FDQ8_9PROT</name>
<dbReference type="PROSITE" id="PS51257">
    <property type="entry name" value="PROKAR_LIPOPROTEIN"/>
    <property type="match status" value="1"/>
</dbReference>
<reference evidence="3 4" key="1">
    <citation type="journal article" date="2014" name="Antonie Van Leeuwenhoek">
        <title>Hyphomonas beringensis sp. nov. and Hyphomonas chukchiensis sp. nov., isolated from surface seawater of the Bering Sea and Chukchi Sea.</title>
        <authorList>
            <person name="Li C."/>
            <person name="Lai Q."/>
            <person name="Li G."/>
            <person name="Dong C."/>
            <person name="Wang J."/>
            <person name="Liao Y."/>
            <person name="Shao Z."/>
        </authorList>
    </citation>
    <scope>NUCLEOTIDE SEQUENCE [LARGE SCALE GENOMIC DNA]</scope>
    <source>
        <strain evidence="3 4">VP2</strain>
    </source>
</reference>
<gene>
    <name evidence="3" type="ORF">HJA_09914</name>
</gene>
<organism evidence="3 4">
    <name type="scientific">Hyphomonas jannaschiana VP2</name>
    <dbReference type="NCBI Taxonomy" id="1280952"/>
    <lineage>
        <taxon>Bacteria</taxon>
        <taxon>Pseudomonadati</taxon>
        <taxon>Pseudomonadota</taxon>
        <taxon>Alphaproteobacteria</taxon>
        <taxon>Hyphomonadales</taxon>
        <taxon>Hyphomonadaceae</taxon>
        <taxon>Hyphomonas</taxon>
    </lineage>
</organism>
<dbReference type="RefSeq" id="WP_035581539.1">
    <property type="nucleotide sequence ID" value="NZ_ARYJ01000005.1"/>
</dbReference>
<evidence type="ECO:0000313" key="4">
    <source>
        <dbReference type="Proteomes" id="UP000024816"/>
    </source>
</evidence>
<dbReference type="InterPro" id="IPR001466">
    <property type="entry name" value="Beta-lactam-related"/>
</dbReference>
<dbReference type="Gene3D" id="3.40.710.10">
    <property type="entry name" value="DD-peptidase/beta-lactamase superfamily"/>
    <property type="match status" value="1"/>
</dbReference>
<evidence type="ECO:0000259" key="2">
    <source>
        <dbReference type="Pfam" id="PF00144"/>
    </source>
</evidence>
<protein>
    <submittedName>
        <fullName evidence="3">Beta-lactamase</fullName>
    </submittedName>
</protein>
<dbReference type="OrthoDB" id="113033at2"/>
<dbReference type="InterPro" id="IPR050491">
    <property type="entry name" value="AmpC-like"/>
</dbReference>
<proteinExistence type="predicted"/>
<keyword evidence="4" id="KW-1185">Reference proteome</keyword>
<evidence type="ECO:0000313" key="3">
    <source>
        <dbReference type="EMBL" id="KCZ88676.1"/>
    </source>
</evidence>
<evidence type="ECO:0000256" key="1">
    <source>
        <dbReference type="SAM" id="MobiDB-lite"/>
    </source>
</evidence>